<dbReference type="SUPFAM" id="SSF75704">
    <property type="entry name" value="Mitotic arrest deficient-like 1, Mad1"/>
    <property type="match status" value="1"/>
</dbReference>
<evidence type="ECO:0000256" key="7">
    <source>
        <dbReference type="ARBA" id="ARBA00022490"/>
    </source>
</evidence>
<keyword evidence="17" id="KW-0539">Nucleus</keyword>
<dbReference type="GO" id="GO:0007094">
    <property type="term" value="P:mitotic spindle assembly checkpoint signaling"/>
    <property type="evidence" value="ECO:0007669"/>
    <property type="project" value="InterPro"/>
</dbReference>
<keyword evidence="12" id="KW-0995">Kinetochore</keyword>
<dbReference type="GO" id="GO:0005635">
    <property type="term" value="C:nuclear envelope"/>
    <property type="evidence" value="ECO:0007669"/>
    <property type="project" value="UniProtKB-SubCell"/>
</dbReference>
<evidence type="ECO:0000256" key="21">
    <source>
        <dbReference type="ARBA" id="ARBA00073985"/>
    </source>
</evidence>
<evidence type="ECO:0000256" key="10">
    <source>
        <dbReference type="ARBA" id="ARBA00022618"/>
    </source>
</evidence>
<keyword evidence="14" id="KW-0007">Acetylation</keyword>
<keyword evidence="16" id="KW-0206">Cytoskeleton</keyword>
<feature type="compositionally biased region" description="Basic and acidic residues" evidence="24">
    <location>
        <begin position="562"/>
        <end position="575"/>
    </location>
</feature>
<accession>A0A7N6BFT1</accession>
<dbReference type="GO" id="GO:0051301">
    <property type="term" value="P:cell division"/>
    <property type="evidence" value="ECO:0007669"/>
    <property type="project" value="UniProtKB-KW"/>
</dbReference>
<protein>
    <recommendedName>
        <fullName evidence="21">Mitotic spindle assembly checkpoint protein MAD1</fullName>
    </recommendedName>
    <alternativeName>
        <fullName evidence="22">Mitotic arrest deficient 1-like protein 1</fullName>
    </alternativeName>
</protein>
<dbReference type="FunFam" id="3.30.457.60:FF:000002">
    <property type="entry name" value="Mitotic spindle assembly checkpoint protein MAD1"/>
    <property type="match status" value="1"/>
</dbReference>
<evidence type="ECO:0000256" key="22">
    <source>
        <dbReference type="ARBA" id="ARBA00075803"/>
    </source>
</evidence>
<comment type="similarity">
    <text evidence="5">Belongs to the MAD1 family.</text>
</comment>
<evidence type="ECO:0000256" key="6">
    <source>
        <dbReference type="ARBA" id="ARBA00022454"/>
    </source>
</evidence>
<feature type="coiled-coil region" evidence="23">
    <location>
        <begin position="55"/>
        <end position="121"/>
    </location>
</feature>
<dbReference type="Ensembl" id="ENSATET00000059141.2">
    <property type="protein sequence ID" value="ENSATEP00000061955.1"/>
    <property type="gene ID" value="ENSATEG00000004544.3"/>
</dbReference>
<keyword evidence="26" id="KW-1185">Reference proteome</keyword>
<dbReference type="GO" id="GO:1990706">
    <property type="term" value="C:MAD1 complex"/>
    <property type="evidence" value="ECO:0007669"/>
    <property type="project" value="UniProtKB-ARBA"/>
</dbReference>
<dbReference type="Gene3D" id="3.30.457.60">
    <property type="match status" value="1"/>
</dbReference>
<dbReference type="Pfam" id="PF05557">
    <property type="entry name" value="MAD"/>
    <property type="match status" value="1"/>
</dbReference>
<dbReference type="GeneTree" id="ENSGT01030000239927"/>
<comment type="subcellular location">
    <subcellularLocation>
        <location evidence="3">Chromosome</location>
        <location evidence="3">Centromere</location>
        <location evidence="3">Kinetochore</location>
    </subcellularLocation>
    <subcellularLocation>
        <location evidence="2">Cytoplasm</location>
        <location evidence="2">Cytoskeleton</location>
        <location evidence="2">Microtubule organizing center</location>
        <location evidence="2">Centrosome</location>
    </subcellularLocation>
    <subcellularLocation>
        <location evidence="4">Cytoplasm</location>
        <location evidence="4">Cytoskeleton</location>
        <location evidence="4">Spindle pole</location>
    </subcellularLocation>
    <subcellularLocation>
        <location evidence="1">Nucleus envelope</location>
    </subcellularLocation>
</comment>
<dbReference type="GO" id="GO:0000922">
    <property type="term" value="C:spindle pole"/>
    <property type="evidence" value="ECO:0007669"/>
    <property type="project" value="UniProtKB-SubCell"/>
</dbReference>
<evidence type="ECO:0000256" key="3">
    <source>
        <dbReference type="ARBA" id="ARBA00004629"/>
    </source>
</evidence>
<keyword evidence="10" id="KW-0132">Cell division</keyword>
<organism evidence="25 26">
    <name type="scientific">Anabas testudineus</name>
    <name type="common">Climbing perch</name>
    <name type="synonym">Anthias testudineus</name>
    <dbReference type="NCBI Taxonomy" id="64144"/>
    <lineage>
        <taxon>Eukaryota</taxon>
        <taxon>Metazoa</taxon>
        <taxon>Chordata</taxon>
        <taxon>Craniata</taxon>
        <taxon>Vertebrata</taxon>
        <taxon>Euteleostomi</taxon>
        <taxon>Actinopterygii</taxon>
        <taxon>Neopterygii</taxon>
        <taxon>Teleostei</taxon>
        <taxon>Neoteleostei</taxon>
        <taxon>Acanthomorphata</taxon>
        <taxon>Anabantaria</taxon>
        <taxon>Anabantiformes</taxon>
        <taxon>Anabantoidei</taxon>
        <taxon>Anabantidae</taxon>
        <taxon>Anabas</taxon>
    </lineage>
</organism>
<keyword evidence="13" id="KW-0832">Ubl conjugation</keyword>
<dbReference type="Gene3D" id="6.10.250.90">
    <property type="match status" value="1"/>
</dbReference>
<keyword evidence="15 23" id="KW-0175">Coiled coil</keyword>
<dbReference type="GO" id="GO:1990728">
    <property type="term" value="C:mitotic spindle assembly checkpoint MAD1-MAD2 complex"/>
    <property type="evidence" value="ECO:0007669"/>
    <property type="project" value="UniProtKB-ARBA"/>
</dbReference>
<dbReference type="AlphaFoldDB" id="A0A7N6BFT1"/>
<reference evidence="25" key="1">
    <citation type="submission" date="2021-04" db="EMBL/GenBank/DDBJ databases">
        <authorList>
            <consortium name="Wellcome Sanger Institute Data Sharing"/>
        </authorList>
    </citation>
    <scope>NUCLEOTIDE SEQUENCE [LARGE SCALE GENOMIC DNA]</scope>
</reference>
<evidence type="ECO:0000256" key="18">
    <source>
        <dbReference type="ARBA" id="ARBA00023306"/>
    </source>
</evidence>
<evidence type="ECO:0000256" key="12">
    <source>
        <dbReference type="ARBA" id="ARBA00022838"/>
    </source>
</evidence>
<comment type="function">
    <text evidence="20">Component of the spindle-assembly checkpoint that prevents the onset of anaphase until all chromosomes are properly aligned at the metaphase plate. Forms a heterotetrameric complex with the closed conformation form of MAD2L1 (C-MAD2) at unattached kinetochores during prometaphase, recruits an open conformation of MAD2L1 (O-MAD2) and promotes the conversion of O-MAD2 to C-MAD2, which ensures mitotic checkpoint signaling.</text>
</comment>
<evidence type="ECO:0000256" key="5">
    <source>
        <dbReference type="ARBA" id="ARBA00008029"/>
    </source>
</evidence>
<dbReference type="PANTHER" id="PTHR23168">
    <property type="entry name" value="MITOTIC SPINDLE ASSEMBLY CHECKPOINT PROTEIN MAD1 MITOTIC ARREST DEFICIENT-LIKE PROTEIN 1"/>
    <property type="match status" value="1"/>
</dbReference>
<evidence type="ECO:0000256" key="13">
    <source>
        <dbReference type="ARBA" id="ARBA00022843"/>
    </source>
</evidence>
<dbReference type="GO" id="GO:0000776">
    <property type="term" value="C:kinetochore"/>
    <property type="evidence" value="ECO:0007669"/>
    <property type="project" value="UniProtKB-KW"/>
</dbReference>
<evidence type="ECO:0000313" key="25">
    <source>
        <dbReference type="Ensembl" id="ENSATEP00000061955.1"/>
    </source>
</evidence>
<keyword evidence="6" id="KW-0158">Chromosome</keyword>
<dbReference type="Gene3D" id="1.20.5.170">
    <property type="match status" value="1"/>
</dbReference>
<evidence type="ECO:0000256" key="23">
    <source>
        <dbReference type="SAM" id="Coils"/>
    </source>
</evidence>
<dbReference type="FunFam" id="1.20.5.170:FF:000051">
    <property type="entry name" value="mitotic spindle assembly checkpoint protein MAD1"/>
    <property type="match status" value="1"/>
</dbReference>
<proteinExistence type="inferred from homology"/>
<keyword evidence="19" id="KW-0137">Centromere</keyword>
<gene>
    <name evidence="25" type="primary">MAD1L1</name>
</gene>
<evidence type="ECO:0000256" key="4">
    <source>
        <dbReference type="ARBA" id="ARBA00004647"/>
    </source>
</evidence>
<evidence type="ECO:0000256" key="19">
    <source>
        <dbReference type="ARBA" id="ARBA00023328"/>
    </source>
</evidence>
<reference evidence="25" key="3">
    <citation type="submission" date="2025-09" db="UniProtKB">
        <authorList>
            <consortium name="Ensembl"/>
        </authorList>
    </citation>
    <scope>IDENTIFICATION</scope>
</reference>
<dbReference type="Proteomes" id="UP000265040">
    <property type="component" value="Chromosome 1"/>
</dbReference>
<feature type="region of interest" description="Disordered" evidence="24">
    <location>
        <begin position="553"/>
        <end position="575"/>
    </location>
</feature>
<dbReference type="GO" id="GO:0051315">
    <property type="term" value="P:attachment of mitotic spindle microtubules to kinetochore"/>
    <property type="evidence" value="ECO:0007669"/>
    <property type="project" value="TreeGrafter"/>
</dbReference>
<feature type="coiled-coil region" evidence="23">
    <location>
        <begin position="150"/>
        <end position="311"/>
    </location>
</feature>
<evidence type="ECO:0000256" key="20">
    <source>
        <dbReference type="ARBA" id="ARBA00053509"/>
    </source>
</evidence>
<evidence type="ECO:0000256" key="15">
    <source>
        <dbReference type="ARBA" id="ARBA00023054"/>
    </source>
</evidence>
<sequence length="681" mass="79667">MDLEDDTTVLTTLKSFNSFISRPEHPQRLSDHSAASGNLQSQYKRSMELLEAAERVQYKNRYLQLDQEKKQMELSHKRARFELEKAASDSARDLEHEADRNQELLGRIKKLEERETEAAKNFSEQIEANQSLRKNLGSLNKKLEERDSRLNTANQTVTSLKDEIRDLKQKIQNQDSSISAQKLENQELQEQLDLQRRKYQEVSQLCQSLQAAQSSCSEHIIKIKELERRLALQEQDIAIVKTVKTEVAKVPDLEKELKRLRDDNAFLRESRENCSLLKEEVEGLRKKLERMEKTKEELVNMELEKEKLQAWENLGQTTGLNIRKPEDLSREVIQIQQREITLKEQNYTLNSRVRSVERAEAELSAELSQQRSRTLEEQKKREAQDALVRRLQKRVLLLTKERDGMRAILESYDTELAPNEYSPQLSKRLREAEDILQKTQNHNAEMEAELELESLKKQQASAADSSFLVTKEEVSILRQKIEDLEAERQRLEEQNNILEMRLERHNLQGDYDPVKTRVLHLKMNPTTVAKQQRQQEVEALREEVTRLRELVRSLQDGGTLPHSHDDSNLRKQMESSELRNQRLKEVFQKKIQEFRTVCYFLTGYQIDITTENQYRLTSVYAEHMDDSLLFKKGSNGSMQLMETEFSKTLGEMVDLHLHHQKSIPAFLSAVTLDLFSRQTTI</sequence>
<evidence type="ECO:0000256" key="2">
    <source>
        <dbReference type="ARBA" id="ARBA00004300"/>
    </source>
</evidence>
<keyword evidence="11" id="KW-0498">Mitosis</keyword>
<reference evidence="25" key="2">
    <citation type="submission" date="2025-08" db="UniProtKB">
        <authorList>
            <consortium name="Ensembl"/>
        </authorList>
    </citation>
    <scope>IDENTIFICATION</scope>
</reference>
<dbReference type="GO" id="GO:0072686">
    <property type="term" value="C:mitotic spindle"/>
    <property type="evidence" value="ECO:0007669"/>
    <property type="project" value="TreeGrafter"/>
</dbReference>
<evidence type="ECO:0000256" key="11">
    <source>
        <dbReference type="ARBA" id="ARBA00022776"/>
    </source>
</evidence>
<dbReference type="InterPro" id="IPR008672">
    <property type="entry name" value="Mad1"/>
</dbReference>
<keyword evidence="8" id="KW-1017">Isopeptide bond</keyword>
<evidence type="ECO:0000256" key="1">
    <source>
        <dbReference type="ARBA" id="ARBA00004259"/>
    </source>
</evidence>
<evidence type="ECO:0000256" key="17">
    <source>
        <dbReference type="ARBA" id="ARBA00023242"/>
    </source>
</evidence>
<dbReference type="PANTHER" id="PTHR23168:SF0">
    <property type="entry name" value="MITOTIC SPINDLE ASSEMBLY CHECKPOINT PROTEIN MAD1"/>
    <property type="match status" value="1"/>
</dbReference>
<evidence type="ECO:0000256" key="14">
    <source>
        <dbReference type="ARBA" id="ARBA00022990"/>
    </source>
</evidence>
<keyword evidence="9" id="KW-0597">Phosphoprotein</keyword>
<keyword evidence="7" id="KW-0963">Cytoplasm</keyword>
<name>A0A7N6BFT1_ANATE</name>
<evidence type="ECO:0000313" key="26">
    <source>
        <dbReference type="Proteomes" id="UP000265040"/>
    </source>
</evidence>
<keyword evidence="18" id="KW-0131">Cell cycle</keyword>
<dbReference type="GO" id="GO:0005813">
    <property type="term" value="C:centrosome"/>
    <property type="evidence" value="ECO:0007669"/>
    <property type="project" value="UniProtKB-SubCell"/>
</dbReference>
<evidence type="ECO:0000256" key="16">
    <source>
        <dbReference type="ARBA" id="ARBA00023212"/>
    </source>
</evidence>
<evidence type="ECO:0000256" key="9">
    <source>
        <dbReference type="ARBA" id="ARBA00022553"/>
    </source>
</evidence>
<evidence type="ECO:0000256" key="24">
    <source>
        <dbReference type="SAM" id="MobiDB-lite"/>
    </source>
</evidence>
<evidence type="ECO:0000256" key="8">
    <source>
        <dbReference type="ARBA" id="ARBA00022499"/>
    </source>
</evidence>